<feature type="region of interest" description="Disordered" evidence="1">
    <location>
        <begin position="26"/>
        <end position="57"/>
    </location>
</feature>
<feature type="compositionally biased region" description="Low complexity" evidence="1">
    <location>
        <begin position="26"/>
        <end position="36"/>
    </location>
</feature>
<feature type="chain" id="PRO_5045043963" evidence="2">
    <location>
        <begin position="19"/>
        <end position="253"/>
    </location>
</feature>
<evidence type="ECO:0000256" key="1">
    <source>
        <dbReference type="SAM" id="MobiDB-lite"/>
    </source>
</evidence>
<reference evidence="3 4" key="1">
    <citation type="submission" date="2023-01" db="EMBL/GenBank/DDBJ databases">
        <title>Analysis of 21 Apiospora genomes using comparative genomics revels a genus with tremendous synthesis potential of carbohydrate active enzymes and secondary metabolites.</title>
        <authorList>
            <person name="Sorensen T."/>
        </authorList>
    </citation>
    <scope>NUCLEOTIDE SEQUENCE [LARGE SCALE GENOMIC DNA]</scope>
    <source>
        <strain evidence="3 4">CBS 83171</strain>
    </source>
</reference>
<dbReference type="Proteomes" id="UP001446871">
    <property type="component" value="Unassembled WGS sequence"/>
</dbReference>
<organism evidence="3 4">
    <name type="scientific">Apiospora saccharicola</name>
    <dbReference type="NCBI Taxonomy" id="335842"/>
    <lineage>
        <taxon>Eukaryota</taxon>
        <taxon>Fungi</taxon>
        <taxon>Dikarya</taxon>
        <taxon>Ascomycota</taxon>
        <taxon>Pezizomycotina</taxon>
        <taxon>Sordariomycetes</taxon>
        <taxon>Xylariomycetidae</taxon>
        <taxon>Amphisphaeriales</taxon>
        <taxon>Apiosporaceae</taxon>
        <taxon>Apiospora</taxon>
    </lineage>
</organism>
<proteinExistence type="predicted"/>
<accession>A0ABR1TQA7</accession>
<evidence type="ECO:0000313" key="3">
    <source>
        <dbReference type="EMBL" id="KAK8048036.1"/>
    </source>
</evidence>
<comment type="caution">
    <text evidence="3">The sequence shown here is derived from an EMBL/GenBank/DDBJ whole genome shotgun (WGS) entry which is preliminary data.</text>
</comment>
<evidence type="ECO:0000256" key="2">
    <source>
        <dbReference type="SAM" id="SignalP"/>
    </source>
</evidence>
<feature type="compositionally biased region" description="Pro residues" evidence="1">
    <location>
        <begin position="37"/>
        <end position="46"/>
    </location>
</feature>
<evidence type="ECO:0000313" key="4">
    <source>
        <dbReference type="Proteomes" id="UP001446871"/>
    </source>
</evidence>
<name>A0ABR1TQA7_9PEZI</name>
<feature type="signal peptide" evidence="2">
    <location>
        <begin position="1"/>
        <end position="18"/>
    </location>
</feature>
<protein>
    <submittedName>
        <fullName evidence="3">Uncharacterized protein</fullName>
    </submittedName>
</protein>
<sequence length="253" mass="28145">MRHLFFFLILALTGTVLCGGPRLTVPVKKPSSSTPSPSSPAVPEPTPSRFAPGPDPEDVEDLLKQLLSNTRARRKAKKCNEISDEDYFVNKTTDFLSQWRTITGIPGEENQTEKQIVERLVIYQIGHQTVRSESLHNAFPDNIIDQIRGIAVMVRESAALTGSDPRILAALDVILDDICADTGGAQVPPRVQQIADIVLRGLSLNPQLSRTCEQARMPDCLCRWHYPCGLQLVYEWNEDSAEWVCECTEEAVC</sequence>
<dbReference type="EMBL" id="JAQQWM010000009">
    <property type="protein sequence ID" value="KAK8048036.1"/>
    <property type="molecule type" value="Genomic_DNA"/>
</dbReference>
<keyword evidence="4" id="KW-1185">Reference proteome</keyword>
<gene>
    <name evidence="3" type="ORF">PG996_016100</name>
</gene>
<keyword evidence="2" id="KW-0732">Signal</keyword>